<evidence type="ECO:0000256" key="1">
    <source>
        <dbReference type="SAM" id="MobiDB-lite"/>
    </source>
</evidence>
<evidence type="ECO:0000313" key="3">
    <source>
        <dbReference type="Proteomes" id="UP001149165"/>
    </source>
</evidence>
<proteinExistence type="predicted"/>
<dbReference type="Gene3D" id="3.30.710.10">
    <property type="entry name" value="Potassium Channel Kv1.1, Chain A"/>
    <property type="match status" value="1"/>
</dbReference>
<organism evidence="2 3">
    <name type="scientific">Penicillium angulare</name>
    <dbReference type="NCBI Taxonomy" id="116970"/>
    <lineage>
        <taxon>Eukaryota</taxon>
        <taxon>Fungi</taxon>
        <taxon>Dikarya</taxon>
        <taxon>Ascomycota</taxon>
        <taxon>Pezizomycotina</taxon>
        <taxon>Eurotiomycetes</taxon>
        <taxon>Eurotiomycetidae</taxon>
        <taxon>Eurotiales</taxon>
        <taxon>Aspergillaceae</taxon>
        <taxon>Penicillium</taxon>
    </lineage>
</organism>
<dbReference type="Proteomes" id="UP001149165">
    <property type="component" value="Unassembled WGS sequence"/>
</dbReference>
<protein>
    <recommendedName>
        <fullName evidence="4">BTB domain-containing protein</fullName>
    </recommendedName>
</protein>
<reference evidence="2" key="1">
    <citation type="submission" date="2022-11" db="EMBL/GenBank/DDBJ databases">
        <authorList>
            <person name="Petersen C."/>
        </authorList>
    </citation>
    <scope>NUCLEOTIDE SEQUENCE</scope>
    <source>
        <strain evidence="2">IBT 30069</strain>
    </source>
</reference>
<comment type="caution">
    <text evidence="2">The sequence shown here is derived from an EMBL/GenBank/DDBJ whole genome shotgun (WGS) entry which is preliminary data.</text>
</comment>
<evidence type="ECO:0000313" key="2">
    <source>
        <dbReference type="EMBL" id="KAJ5108333.1"/>
    </source>
</evidence>
<name>A0A9W9FXS8_9EURO</name>
<dbReference type="OrthoDB" id="5326346at2759"/>
<dbReference type="SUPFAM" id="SSF54695">
    <property type="entry name" value="POZ domain"/>
    <property type="match status" value="1"/>
</dbReference>
<feature type="compositionally biased region" description="Basic residues" evidence="1">
    <location>
        <begin position="71"/>
        <end position="81"/>
    </location>
</feature>
<dbReference type="AlphaFoldDB" id="A0A9W9FXS8"/>
<gene>
    <name evidence="2" type="ORF">N7456_005008</name>
</gene>
<feature type="compositionally biased region" description="Acidic residues" evidence="1">
    <location>
        <begin position="97"/>
        <end position="116"/>
    </location>
</feature>
<feature type="region of interest" description="Disordered" evidence="1">
    <location>
        <begin position="62"/>
        <end position="130"/>
    </location>
</feature>
<evidence type="ECO:0008006" key="4">
    <source>
        <dbReference type="Google" id="ProtNLM"/>
    </source>
</evidence>
<accession>A0A9W9FXS8</accession>
<dbReference type="EMBL" id="JAPQKH010000003">
    <property type="protein sequence ID" value="KAJ5108333.1"/>
    <property type="molecule type" value="Genomic_DNA"/>
</dbReference>
<keyword evidence="3" id="KW-1185">Reference proteome</keyword>
<dbReference type="InterPro" id="IPR011333">
    <property type="entry name" value="SKP1/BTB/POZ_sf"/>
</dbReference>
<reference evidence="2" key="2">
    <citation type="journal article" date="2023" name="IMA Fungus">
        <title>Comparative genomic study of the Penicillium genus elucidates a diverse pangenome and 15 lateral gene transfer events.</title>
        <authorList>
            <person name="Petersen C."/>
            <person name="Sorensen T."/>
            <person name="Nielsen M.R."/>
            <person name="Sondergaard T.E."/>
            <person name="Sorensen J.L."/>
            <person name="Fitzpatrick D.A."/>
            <person name="Frisvad J.C."/>
            <person name="Nielsen K.L."/>
        </authorList>
    </citation>
    <scope>NUCLEOTIDE SEQUENCE</scope>
    <source>
        <strain evidence="2">IBT 30069</strain>
    </source>
</reference>
<sequence>MQLIYHTSAYFGFLSSPFAPLPVLSSSSSSENSAIPIFKPWLDSKTFHRAAHVPEIPAQGEELSPKENKSIKMKKITKRRSSLIPSAHELGSPTEETVSEEAPAEETAPDALVDEDATTKSDTPESEDDSCFRIQVSSKHLMLSSPVFKKILTDDGKESPTDPQKGPGEIDAENWDIEAFVILLRAIHGQYYQIPRVLTLEMLAKVAFIANHYECKETLDLLKDVWVENMEDRDKLTFLTALRNCILWLWVAWFFQLPSQFKLSTSFIMSKSDDRIDVLGLPIYKTVIKLGLEDLTEILYGTRDAFLNGWRGCCRECSSIMYGALTIHIWSNNLPSSMPEPPFFNLEYNFIMQKIMEFESLKWYDANSSTYAHREMHECCDSSLVNMTTMPPEFVDGLELKRFSYEKVPPFKVSPM</sequence>